<evidence type="ECO:0000313" key="3">
    <source>
        <dbReference type="EMBL" id="MYN10328.1"/>
    </source>
</evidence>
<protein>
    <submittedName>
        <fullName evidence="3">SGNH/GDSL hydrolase family protein</fullName>
    </submittedName>
</protein>
<dbReference type="PANTHER" id="PTHR43784:SF2">
    <property type="entry name" value="GDSL-LIKE LIPASE_ACYLHYDROLASE, PUTATIVE (AFU_ORTHOLOGUE AFUA_2G00820)-RELATED"/>
    <property type="match status" value="1"/>
</dbReference>
<dbReference type="GO" id="GO:0016788">
    <property type="term" value="F:hydrolase activity, acting on ester bonds"/>
    <property type="evidence" value="ECO:0007669"/>
    <property type="project" value="UniProtKB-ARBA"/>
</dbReference>
<dbReference type="AlphaFoldDB" id="A0A7X4HGH3"/>
<dbReference type="InterPro" id="IPR036514">
    <property type="entry name" value="SGNH_hydro_sf"/>
</dbReference>
<dbReference type="EMBL" id="WWCU01000036">
    <property type="protein sequence ID" value="MYN10328.1"/>
    <property type="molecule type" value="Genomic_DNA"/>
</dbReference>
<organism evidence="3 4">
    <name type="scientific">Pseudoduganella aquatica</name>
    <dbReference type="NCBI Taxonomy" id="2660641"/>
    <lineage>
        <taxon>Bacteria</taxon>
        <taxon>Pseudomonadati</taxon>
        <taxon>Pseudomonadota</taxon>
        <taxon>Betaproteobacteria</taxon>
        <taxon>Burkholderiales</taxon>
        <taxon>Oxalobacteraceae</taxon>
        <taxon>Telluria group</taxon>
        <taxon>Pseudoduganella</taxon>
    </lineage>
</organism>
<dbReference type="InterPro" id="IPR053140">
    <property type="entry name" value="GDSL_Rv0518-like"/>
</dbReference>
<evidence type="ECO:0000259" key="2">
    <source>
        <dbReference type="Pfam" id="PF13472"/>
    </source>
</evidence>
<feature type="domain" description="SGNH hydrolase-type esterase" evidence="2">
    <location>
        <begin position="216"/>
        <end position="411"/>
    </location>
</feature>
<accession>A0A7X4HGH3</accession>
<keyword evidence="3" id="KW-0378">Hydrolase</keyword>
<proteinExistence type="predicted"/>
<dbReference type="Pfam" id="PF13472">
    <property type="entry name" value="Lipase_GDSL_2"/>
    <property type="match status" value="1"/>
</dbReference>
<reference evidence="3 4" key="1">
    <citation type="submission" date="2019-12" db="EMBL/GenBank/DDBJ databases">
        <title>Novel species isolated from a subtropical stream in China.</title>
        <authorList>
            <person name="Lu H."/>
        </authorList>
    </citation>
    <scope>NUCLEOTIDE SEQUENCE [LARGE SCALE GENOMIC DNA]</scope>
    <source>
        <strain evidence="3 4">FT127W</strain>
    </source>
</reference>
<dbReference type="SUPFAM" id="SSF52266">
    <property type="entry name" value="SGNH hydrolase"/>
    <property type="match status" value="1"/>
</dbReference>
<sequence>MRSSQHKLYGWFSGLLFAAGAFAAVAEVAAKDKADPATEAHWVASWGTAVMVPEGGNELAAEHWREGSLRQIVHLSLGGSKLRVRISNTFGATPLVLEGAAVALAKGPGKPDVEGGTSRSLTFNGRNSVLIPSGGEYYSDPVALDLKPGADLAISMYFKGEPARQTGHPGSRANSFVIKGNRVVEAEWPGATKVERWYALADVEVQAPRSVGAVVAIGDSITDGHGATTDGNDRWPDLLAARFAREGQSMGVVNAGIGGGRMLRDGLGPNMVSRFDRDVISRSGVTHAIVMIGVNDLGGQHRNGDDTPEARKKLLDDLMTAHRQLVERAHAQGVCVIGGTISPYMGSDYYRPNVDNEADRVALNNWIRSSGVFDGVADFDAALRDPAQPSRLLKERDKGDGLHPSPAGFRAMADSVPLNALRQCAFRKAS</sequence>
<dbReference type="CDD" id="cd01830">
    <property type="entry name" value="XynE_like"/>
    <property type="match status" value="1"/>
</dbReference>
<feature type="signal peptide" evidence="1">
    <location>
        <begin position="1"/>
        <end position="23"/>
    </location>
</feature>
<feature type="chain" id="PRO_5030882256" evidence="1">
    <location>
        <begin position="24"/>
        <end position="430"/>
    </location>
</feature>
<dbReference type="PANTHER" id="PTHR43784">
    <property type="entry name" value="GDSL-LIKE LIPASE/ACYLHYDROLASE, PUTATIVE (AFU_ORTHOLOGUE AFUA_2G00820)-RELATED"/>
    <property type="match status" value="1"/>
</dbReference>
<name>A0A7X4HGH3_9BURK</name>
<keyword evidence="1" id="KW-0732">Signal</keyword>
<dbReference type="Gene3D" id="3.40.50.1110">
    <property type="entry name" value="SGNH hydrolase"/>
    <property type="match status" value="1"/>
</dbReference>
<comment type="caution">
    <text evidence="3">The sequence shown here is derived from an EMBL/GenBank/DDBJ whole genome shotgun (WGS) entry which is preliminary data.</text>
</comment>
<dbReference type="InterPro" id="IPR013830">
    <property type="entry name" value="SGNH_hydro"/>
</dbReference>
<dbReference type="Proteomes" id="UP000450676">
    <property type="component" value="Unassembled WGS sequence"/>
</dbReference>
<evidence type="ECO:0000313" key="4">
    <source>
        <dbReference type="Proteomes" id="UP000450676"/>
    </source>
</evidence>
<keyword evidence="4" id="KW-1185">Reference proteome</keyword>
<gene>
    <name evidence="3" type="ORF">GTP77_23675</name>
</gene>
<evidence type="ECO:0000256" key="1">
    <source>
        <dbReference type="SAM" id="SignalP"/>
    </source>
</evidence>